<dbReference type="EMBL" id="PCQE01000020">
    <property type="protein sequence ID" value="PRC04002.1"/>
    <property type="molecule type" value="Genomic_DNA"/>
</dbReference>
<organism evidence="2 3">
    <name type="scientific">Pseudomonas cedrina</name>
    <dbReference type="NCBI Taxonomy" id="651740"/>
    <lineage>
        <taxon>Bacteria</taxon>
        <taxon>Pseudomonadati</taxon>
        <taxon>Pseudomonadota</taxon>
        <taxon>Gammaproteobacteria</taxon>
        <taxon>Pseudomonadales</taxon>
        <taxon>Pseudomonadaceae</taxon>
        <taxon>Pseudomonas</taxon>
    </lineage>
</organism>
<evidence type="ECO:0000313" key="3">
    <source>
        <dbReference type="Proteomes" id="UP000239458"/>
    </source>
</evidence>
<sequence>MTKFKNSLSVYSEIEVFILIAFAVNTLVKFWNIAPAEDASLTISIGLSTLTPVQGTDCWHLIMEADKGLYTAKHNGRNLVGIE</sequence>
<dbReference type="AlphaFoldDB" id="A0A2S9DQ53"/>
<proteinExistence type="predicted"/>
<dbReference type="InterPro" id="IPR000160">
    <property type="entry name" value="GGDEF_dom"/>
</dbReference>
<protein>
    <recommendedName>
        <fullName evidence="1">GGDEF domain-containing protein</fullName>
    </recommendedName>
</protein>
<gene>
    <name evidence="2" type="ORF">CQ006_13980</name>
</gene>
<dbReference type="InterPro" id="IPR029787">
    <property type="entry name" value="Nucleotide_cyclase"/>
</dbReference>
<dbReference type="Gene3D" id="3.30.70.270">
    <property type="match status" value="1"/>
</dbReference>
<feature type="domain" description="GGDEF" evidence="1">
    <location>
        <begin position="37"/>
        <end position="78"/>
    </location>
</feature>
<dbReference type="Proteomes" id="UP000239458">
    <property type="component" value="Unassembled WGS sequence"/>
</dbReference>
<evidence type="ECO:0000259" key="1">
    <source>
        <dbReference type="Pfam" id="PF00990"/>
    </source>
</evidence>
<evidence type="ECO:0000313" key="2">
    <source>
        <dbReference type="EMBL" id="PRC04002.1"/>
    </source>
</evidence>
<name>A0A2S9DQ53_PSECE</name>
<comment type="caution">
    <text evidence="2">The sequence shown here is derived from an EMBL/GenBank/DDBJ whole genome shotgun (WGS) entry which is preliminary data.</text>
</comment>
<reference evidence="2 3" key="1">
    <citation type="submission" date="2017-09" db="EMBL/GenBank/DDBJ databases">
        <title>Genomic, metabolic, and phenotypic characteristics of bacterial isolates from the natural microbiome of the model nematode Caenorhabditis elegans.</title>
        <authorList>
            <person name="Zimmermann J."/>
            <person name="Obeng N."/>
            <person name="Yang W."/>
            <person name="Obeng O."/>
            <person name="Kissoyan K."/>
            <person name="Pees B."/>
            <person name="Dirksen P."/>
            <person name="Hoppner M."/>
            <person name="Franke A."/>
            <person name="Rosenstiel P."/>
            <person name="Leippe M."/>
            <person name="Dierking K."/>
            <person name="Kaleta C."/>
            <person name="Schulenburg H."/>
        </authorList>
    </citation>
    <scope>NUCLEOTIDE SEQUENCE [LARGE SCALE GENOMIC DNA]</scope>
    <source>
        <strain evidence="2 3">MYb184</strain>
    </source>
</reference>
<dbReference type="Pfam" id="PF00990">
    <property type="entry name" value="GGDEF"/>
    <property type="match status" value="1"/>
</dbReference>
<dbReference type="InterPro" id="IPR043128">
    <property type="entry name" value="Rev_trsase/Diguanyl_cyclase"/>
</dbReference>
<dbReference type="SUPFAM" id="SSF55073">
    <property type="entry name" value="Nucleotide cyclase"/>
    <property type="match status" value="1"/>
</dbReference>
<accession>A0A2S9DQ53</accession>